<accession>A0AAX2J1W3</accession>
<dbReference type="PROSITE" id="PS50977">
    <property type="entry name" value="HTH_TETR_2"/>
    <property type="match status" value="1"/>
</dbReference>
<dbReference type="Pfam" id="PF13972">
    <property type="entry name" value="TetR"/>
    <property type="match status" value="1"/>
</dbReference>
<dbReference type="PANTHER" id="PTHR43479">
    <property type="entry name" value="ACREF/ENVCD OPERON REPRESSOR-RELATED"/>
    <property type="match status" value="1"/>
</dbReference>
<evidence type="ECO:0000313" key="5">
    <source>
        <dbReference type="Proteomes" id="UP000248598"/>
    </source>
</evidence>
<dbReference type="PRINTS" id="PR00455">
    <property type="entry name" value="HTHTETR"/>
</dbReference>
<dbReference type="Gene3D" id="1.10.357.10">
    <property type="entry name" value="Tetracycline Repressor, domain 2"/>
    <property type="match status" value="1"/>
</dbReference>
<dbReference type="InterPro" id="IPR025722">
    <property type="entry name" value="TetR"/>
</dbReference>
<dbReference type="PANTHER" id="PTHR43479:SF12">
    <property type="entry name" value="TRANSCRIPTIONAL REGULATORY PROTEIN"/>
    <property type="match status" value="1"/>
</dbReference>
<sequence>MQLACPNDREGKIIMSKDSRKNTYTRIVESSLQLFNEHGERNISTNHIANHLNISPGNLYYHFANKDEIIVQLFKQYSRDLLDYLTHTTLPINMSQTTEYMAGVYDVMWNYRFLFSDVNTLLTRSAELLGAHNDFTHEKVSPLTVKLLTKLQDNQIITIDEVGIHDLAINMWLTTKYWFDFDRSLTKNNTLDERTKLRGIYRTLSLIRPYIRADHLAEFDKQMVNFK</sequence>
<keyword evidence="1 2" id="KW-0238">DNA-binding</keyword>
<name>A0AAX2J1W3_KINKI</name>
<dbReference type="Pfam" id="PF00440">
    <property type="entry name" value="TetR_N"/>
    <property type="match status" value="1"/>
</dbReference>
<evidence type="ECO:0000259" key="3">
    <source>
        <dbReference type="PROSITE" id="PS50977"/>
    </source>
</evidence>
<feature type="DNA-binding region" description="H-T-H motif" evidence="2">
    <location>
        <begin position="44"/>
        <end position="63"/>
    </location>
</feature>
<evidence type="ECO:0000256" key="2">
    <source>
        <dbReference type="PROSITE-ProRule" id="PRU00335"/>
    </source>
</evidence>
<organism evidence="4 5">
    <name type="scientific">Kingella kingae</name>
    <dbReference type="NCBI Taxonomy" id="504"/>
    <lineage>
        <taxon>Bacteria</taxon>
        <taxon>Pseudomonadati</taxon>
        <taxon>Pseudomonadota</taxon>
        <taxon>Betaproteobacteria</taxon>
        <taxon>Neisseriales</taxon>
        <taxon>Neisseriaceae</taxon>
        <taxon>Kingella</taxon>
    </lineage>
</organism>
<dbReference type="InterPro" id="IPR050624">
    <property type="entry name" value="HTH-type_Tx_Regulator"/>
</dbReference>
<protein>
    <submittedName>
        <fullName evidence="4">DNA-binding transcriptional repressor AcrR</fullName>
    </submittedName>
</protein>
<gene>
    <name evidence="4" type="ORF">NCTC10529_00606</name>
</gene>
<reference evidence="4 5" key="1">
    <citation type="submission" date="2018-06" db="EMBL/GenBank/DDBJ databases">
        <authorList>
            <consortium name="Pathogen Informatics"/>
            <person name="Doyle S."/>
        </authorList>
    </citation>
    <scope>NUCLEOTIDE SEQUENCE [LARGE SCALE GENOMIC DNA]</scope>
    <source>
        <strain evidence="4 5">NCTC10529</strain>
    </source>
</reference>
<dbReference type="AlphaFoldDB" id="A0AAX2J1W3"/>
<dbReference type="Proteomes" id="UP000248598">
    <property type="component" value="Chromosome 1"/>
</dbReference>
<proteinExistence type="predicted"/>
<evidence type="ECO:0000313" key="4">
    <source>
        <dbReference type="EMBL" id="SQH24426.1"/>
    </source>
</evidence>
<dbReference type="InterPro" id="IPR009057">
    <property type="entry name" value="Homeodomain-like_sf"/>
</dbReference>
<dbReference type="SUPFAM" id="SSF46689">
    <property type="entry name" value="Homeodomain-like"/>
    <property type="match status" value="1"/>
</dbReference>
<dbReference type="GO" id="GO:0003677">
    <property type="term" value="F:DNA binding"/>
    <property type="evidence" value="ECO:0007669"/>
    <property type="project" value="UniProtKB-UniRule"/>
</dbReference>
<feature type="domain" description="HTH tetR-type" evidence="3">
    <location>
        <begin position="21"/>
        <end position="81"/>
    </location>
</feature>
<dbReference type="EMBL" id="LS483426">
    <property type="protein sequence ID" value="SQH24426.1"/>
    <property type="molecule type" value="Genomic_DNA"/>
</dbReference>
<dbReference type="InterPro" id="IPR001647">
    <property type="entry name" value="HTH_TetR"/>
</dbReference>
<evidence type="ECO:0000256" key="1">
    <source>
        <dbReference type="ARBA" id="ARBA00023125"/>
    </source>
</evidence>